<reference evidence="1 2" key="1">
    <citation type="submission" date="2019-04" db="EMBL/GenBank/DDBJ databases">
        <authorList>
            <person name="Li M."/>
        </authorList>
    </citation>
    <scope>NUCLEOTIDE SEQUENCE [LARGE SCALE GENOMIC DNA]</scope>
    <source>
        <strain evidence="1 2">LAM1902</strain>
    </source>
</reference>
<evidence type="ECO:0000313" key="2">
    <source>
        <dbReference type="Proteomes" id="UP000306635"/>
    </source>
</evidence>
<dbReference type="EMBL" id="SWDV01000050">
    <property type="protein sequence ID" value="TLX70483.1"/>
    <property type="molecule type" value="Genomic_DNA"/>
</dbReference>
<dbReference type="Proteomes" id="UP000306635">
    <property type="component" value="Unassembled WGS sequence"/>
</dbReference>
<evidence type="ECO:0000313" key="1">
    <source>
        <dbReference type="EMBL" id="TLX70483.1"/>
    </source>
</evidence>
<dbReference type="RefSeq" id="WP_138526553.1">
    <property type="nucleotide sequence ID" value="NZ_SWDV01000050.1"/>
</dbReference>
<name>A0A5R9QMC2_9PSED</name>
<comment type="caution">
    <text evidence="1">The sequence shown here is derived from an EMBL/GenBank/DDBJ whole genome shotgun (WGS) entry which is preliminary data.</text>
</comment>
<dbReference type="AlphaFoldDB" id="A0A5R9QMC2"/>
<keyword evidence="2" id="KW-1185">Reference proteome</keyword>
<accession>A0A5R9QMC2</accession>
<organism evidence="1 2">
    <name type="scientific">Pseudomonas nicosulfuronedens</name>
    <dbReference type="NCBI Taxonomy" id="2571105"/>
    <lineage>
        <taxon>Bacteria</taxon>
        <taxon>Pseudomonadati</taxon>
        <taxon>Pseudomonadota</taxon>
        <taxon>Gammaproteobacteria</taxon>
        <taxon>Pseudomonadales</taxon>
        <taxon>Pseudomonadaceae</taxon>
        <taxon>Pseudomonas</taxon>
    </lineage>
</organism>
<proteinExistence type="predicted"/>
<protein>
    <submittedName>
        <fullName evidence="1">Uncharacterized protein</fullName>
    </submittedName>
</protein>
<sequence length="114" mass="12423">MRYENRTGRKPLAKARVIRALRALQTQGIPATLGTILKREPGLAKSSALQALAQLPSEANLQVRILAGTSSTRQYILATTAQHHGIKLDSDTIRAGARAENTLLILLGDWEAKR</sequence>
<dbReference type="OrthoDB" id="9850741at2"/>
<gene>
    <name evidence="1" type="ORF">FAS41_27855</name>
</gene>